<evidence type="ECO:0000313" key="3">
    <source>
        <dbReference type="EMBL" id="MDN0075199.1"/>
    </source>
</evidence>
<keyword evidence="2" id="KW-0732">Signal</keyword>
<feature type="chain" id="PRO_5045644533" description="Lipoprotein" evidence="2">
    <location>
        <begin position="20"/>
        <end position="225"/>
    </location>
</feature>
<dbReference type="Proteomes" id="UP001168540">
    <property type="component" value="Unassembled WGS sequence"/>
</dbReference>
<reference evidence="3" key="1">
    <citation type="submission" date="2023-06" db="EMBL/GenBank/DDBJ databases">
        <authorList>
            <person name="Zhang S."/>
        </authorList>
    </citation>
    <scope>NUCLEOTIDE SEQUENCE</scope>
    <source>
        <strain evidence="3">SG2303</strain>
    </source>
</reference>
<accession>A0ABT7XN18</accession>
<evidence type="ECO:0008006" key="5">
    <source>
        <dbReference type="Google" id="ProtNLM"/>
    </source>
</evidence>
<sequence>MKFGYLIVVALLAGCTALPTVFHSSSSYPRLSADESQRIATTLDHSRQAGKMSDGDYRASMRLLADVQGGKPLSENQISQLSRLKSLAAKQREDERRAQEQRRQQLVEKKRQQDDEAAKKAQYQADFDAIQTPEDGTAFIKKYQGSFDPDNLTSQALKRGFDREIQQKKECIDHDGQVIAKQQKLIATGGSADKSALYYAKANQLVCKKRLMQLLTTCAKDKICR</sequence>
<dbReference type="EMBL" id="JAUEDK010000014">
    <property type="protein sequence ID" value="MDN0075199.1"/>
    <property type="molecule type" value="Genomic_DNA"/>
</dbReference>
<evidence type="ECO:0000256" key="2">
    <source>
        <dbReference type="SAM" id="SignalP"/>
    </source>
</evidence>
<evidence type="ECO:0000313" key="4">
    <source>
        <dbReference type="Proteomes" id="UP001168540"/>
    </source>
</evidence>
<dbReference type="PROSITE" id="PS51257">
    <property type="entry name" value="PROKAR_LIPOPROTEIN"/>
    <property type="match status" value="1"/>
</dbReference>
<feature type="region of interest" description="Disordered" evidence="1">
    <location>
        <begin position="89"/>
        <end position="122"/>
    </location>
</feature>
<protein>
    <recommendedName>
        <fullName evidence="5">Lipoprotein</fullName>
    </recommendedName>
</protein>
<organism evidence="3 4">
    <name type="scientific">Crenobacter oryzisoli</name>
    <dbReference type="NCBI Taxonomy" id="3056844"/>
    <lineage>
        <taxon>Bacteria</taxon>
        <taxon>Pseudomonadati</taxon>
        <taxon>Pseudomonadota</taxon>
        <taxon>Betaproteobacteria</taxon>
        <taxon>Neisseriales</taxon>
        <taxon>Neisseriaceae</taxon>
        <taxon>Crenobacter</taxon>
    </lineage>
</organism>
<feature type="compositionally biased region" description="Basic and acidic residues" evidence="1">
    <location>
        <begin position="90"/>
        <end position="119"/>
    </location>
</feature>
<keyword evidence="4" id="KW-1185">Reference proteome</keyword>
<evidence type="ECO:0000256" key="1">
    <source>
        <dbReference type="SAM" id="MobiDB-lite"/>
    </source>
</evidence>
<comment type="caution">
    <text evidence="3">The sequence shown here is derived from an EMBL/GenBank/DDBJ whole genome shotgun (WGS) entry which is preliminary data.</text>
</comment>
<feature type="signal peptide" evidence="2">
    <location>
        <begin position="1"/>
        <end position="19"/>
    </location>
</feature>
<dbReference type="RefSeq" id="WP_289829798.1">
    <property type="nucleotide sequence ID" value="NZ_JAUEDK010000014.1"/>
</dbReference>
<gene>
    <name evidence="3" type="ORF">QU481_09890</name>
</gene>
<name>A0ABT7XN18_9NEIS</name>
<proteinExistence type="predicted"/>